<dbReference type="RefSeq" id="WP_087042595.1">
    <property type="nucleotide sequence ID" value="NZ_FCOB02000002.1"/>
</dbReference>
<proteinExistence type="predicted"/>
<dbReference type="OrthoDB" id="9048715at2"/>
<reference evidence="1" key="1">
    <citation type="submission" date="2016-01" db="EMBL/GenBank/DDBJ databases">
        <authorList>
            <person name="Peeters C."/>
        </authorList>
    </citation>
    <scope>NUCLEOTIDE SEQUENCE [LARGE SCALE GENOMIC DNA]</scope>
    <source>
        <strain evidence="1">LMG 29326</strain>
    </source>
</reference>
<evidence type="ECO:0000313" key="2">
    <source>
        <dbReference type="Proteomes" id="UP000054978"/>
    </source>
</evidence>
<sequence>MASIKISVINASTVLTDDEVKAAVPALQTQVHTHFAPAWGIDADLTFVKKKGKPAPGTWWLSILDNSDQAGALGYHDVTNEGLPLGKVFAKTDQQYGNKWTVTASHELLEMLADPDINLTVFVQPSATQGVLYAYEVCDACESDDLGYDIAGVRVSDFVFPSWFETSRPAGSAQFDYCKHLKKPVPALLPGGYLGAFNVSAGSGWNQITAQGQPATYQMRAKVGTRRERRRTPRDQWMASAVKFKSK</sequence>
<dbReference type="Proteomes" id="UP000054978">
    <property type="component" value="Unassembled WGS sequence"/>
</dbReference>
<accession>A0A157ZBY2</accession>
<name>A0A157ZBY2_9BURK</name>
<evidence type="ECO:0000313" key="1">
    <source>
        <dbReference type="EMBL" id="SAK43031.1"/>
    </source>
</evidence>
<protein>
    <submittedName>
        <fullName evidence="1">Uncharacterized protein</fullName>
    </submittedName>
</protein>
<organism evidence="1 2">
    <name type="scientific">Caballeronia ptereochthonis</name>
    <dbReference type="NCBI Taxonomy" id="1777144"/>
    <lineage>
        <taxon>Bacteria</taxon>
        <taxon>Pseudomonadati</taxon>
        <taxon>Pseudomonadota</taxon>
        <taxon>Betaproteobacteria</taxon>
        <taxon>Burkholderiales</taxon>
        <taxon>Burkholderiaceae</taxon>
        <taxon>Caballeronia</taxon>
    </lineage>
</organism>
<gene>
    <name evidence="1" type="ORF">AWB83_00405</name>
</gene>
<keyword evidence="2" id="KW-1185">Reference proteome</keyword>
<comment type="caution">
    <text evidence="1">The sequence shown here is derived from an EMBL/GenBank/DDBJ whole genome shotgun (WGS) entry which is preliminary data.</text>
</comment>
<dbReference type="EMBL" id="FCOB02000002">
    <property type="protein sequence ID" value="SAK43031.1"/>
    <property type="molecule type" value="Genomic_DNA"/>
</dbReference>
<dbReference type="AlphaFoldDB" id="A0A157ZBY2"/>